<reference evidence="3" key="1">
    <citation type="submission" date="2016-11" db="UniProtKB">
        <authorList>
            <consortium name="WormBaseParasite"/>
        </authorList>
    </citation>
    <scope>IDENTIFICATION</scope>
</reference>
<feature type="coiled-coil region" evidence="1">
    <location>
        <begin position="51"/>
        <end position="78"/>
    </location>
</feature>
<keyword evidence="1" id="KW-0175">Coiled coil</keyword>
<evidence type="ECO:0000313" key="3">
    <source>
        <dbReference type="WBParaSite" id="Csp11.Scaffold629.g11268.t1"/>
    </source>
</evidence>
<accession>A0A1I7TSA1</accession>
<sequence>MSKIFSCIFPFLSKSTQESIKIDDKDTAFISDSSSSSVCELSYHHVESVSKMKLQKRIQKLEKEREALVEMMISQHENYKNNVSFQVIQEKKEKKEKMNTTGNYYKKLRSKKQLPKFEESYSENTYDYITFQ</sequence>
<evidence type="ECO:0000313" key="2">
    <source>
        <dbReference type="Proteomes" id="UP000095282"/>
    </source>
</evidence>
<proteinExistence type="predicted"/>
<dbReference type="AlphaFoldDB" id="A0A1I7TSA1"/>
<dbReference type="WBParaSite" id="Csp11.Scaffold629.g11268.t1">
    <property type="protein sequence ID" value="Csp11.Scaffold629.g11268.t1"/>
    <property type="gene ID" value="Csp11.Scaffold629.g11268"/>
</dbReference>
<dbReference type="Proteomes" id="UP000095282">
    <property type="component" value="Unplaced"/>
</dbReference>
<evidence type="ECO:0000256" key="1">
    <source>
        <dbReference type="SAM" id="Coils"/>
    </source>
</evidence>
<keyword evidence="2" id="KW-1185">Reference proteome</keyword>
<name>A0A1I7TSA1_9PELO</name>
<protein>
    <submittedName>
        <fullName evidence="3">Uncharacterized protein</fullName>
    </submittedName>
</protein>
<dbReference type="eggNOG" id="ENOG502TIPV">
    <property type="taxonomic scope" value="Eukaryota"/>
</dbReference>
<organism evidence="2 3">
    <name type="scientific">Caenorhabditis tropicalis</name>
    <dbReference type="NCBI Taxonomy" id="1561998"/>
    <lineage>
        <taxon>Eukaryota</taxon>
        <taxon>Metazoa</taxon>
        <taxon>Ecdysozoa</taxon>
        <taxon>Nematoda</taxon>
        <taxon>Chromadorea</taxon>
        <taxon>Rhabditida</taxon>
        <taxon>Rhabditina</taxon>
        <taxon>Rhabditomorpha</taxon>
        <taxon>Rhabditoidea</taxon>
        <taxon>Rhabditidae</taxon>
        <taxon>Peloderinae</taxon>
        <taxon>Caenorhabditis</taxon>
    </lineage>
</organism>